<dbReference type="EMBL" id="JAOYFB010000037">
    <property type="protein sequence ID" value="KAK4022200.1"/>
    <property type="molecule type" value="Genomic_DNA"/>
</dbReference>
<accession>A0ABR0AAP5</accession>
<evidence type="ECO:0000313" key="2">
    <source>
        <dbReference type="Proteomes" id="UP001234178"/>
    </source>
</evidence>
<name>A0ABR0AAP5_9CRUS</name>
<gene>
    <name evidence="1" type="ORF">OUZ56_007679</name>
</gene>
<sequence>MEPSAVCIECRSLVSGDVQTSGSKVPKKEKEKRPVKKRKRLGEVVLQCASTWVGGERVRRRGNGAEIDGIHPLAFIKRRRKSLQELSSIMAGQNIFVVQDKVQRRRELCLAFMGGRHGSNSVAHGNHWAWAHTPGIGCWNGKYGPIGES</sequence>
<organism evidence="1 2">
    <name type="scientific">Daphnia magna</name>
    <dbReference type="NCBI Taxonomy" id="35525"/>
    <lineage>
        <taxon>Eukaryota</taxon>
        <taxon>Metazoa</taxon>
        <taxon>Ecdysozoa</taxon>
        <taxon>Arthropoda</taxon>
        <taxon>Crustacea</taxon>
        <taxon>Branchiopoda</taxon>
        <taxon>Diplostraca</taxon>
        <taxon>Cladocera</taxon>
        <taxon>Anomopoda</taxon>
        <taxon>Daphniidae</taxon>
        <taxon>Daphnia</taxon>
    </lineage>
</organism>
<protein>
    <submittedName>
        <fullName evidence="1">Uncharacterized protein</fullName>
    </submittedName>
</protein>
<reference evidence="1 2" key="1">
    <citation type="journal article" date="2023" name="Nucleic Acids Res.">
        <title>The hologenome of Daphnia magna reveals possible DNA methylation and microbiome-mediated evolution of the host genome.</title>
        <authorList>
            <person name="Chaturvedi A."/>
            <person name="Li X."/>
            <person name="Dhandapani V."/>
            <person name="Marshall H."/>
            <person name="Kissane S."/>
            <person name="Cuenca-Cambronero M."/>
            <person name="Asole G."/>
            <person name="Calvet F."/>
            <person name="Ruiz-Romero M."/>
            <person name="Marangio P."/>
            <person name="Guigo R."/>
            <person name="Rago D."/>
            <person name="Mirbahai L."/>
            <person name="Eastwood N."/>
            <person name="Colbourne J.K."/>
            <person name="Zhou J."/>
            <person name="Mallon E."/>
            <person name="Orsini L."/>
        </authorList>
    </citation>
    <scope>NUCLEOTIDE SEQUENCE [LARGE SCALE GENOMIC DNA]</scope>
    <source>
        <strain evidence="1">LRV0_1</strain>
    </source>
</reference>
<evidence type="ECO:0000313" key="1">
    <source>
        <dbReference type="EMBL" id="KAK4022200.1"/>
    </source>
</evidence>
<proteinExistence type="predicted"/>
<keyword evidence="2" id="KW-1185">Reference proteome</keyword>
<comment type="caution">
    <text evidence="1">The sequence shown here is derived from an EMBL/GenBank/DDBJ whole genome shotgun (WGS) entry which is preliminary data.</text>
</comment>
<dbReference type="Proteomes" id="UP001234178">
    <property type="component" value="Unassembled WGS sequence"/>
</dbReference>